<dbReference type="PANTHER" id="PTHR43861:SF1">
    <property type="entry name" value="TRANS-ACONITATE 2-METHYLTRANSFERASE"/>
    <property type="match status" value="1"/>
</dbReference>
<reference evidence="1 2" key="1">
    <citation type="submission" date="2017-07" db="EMBL/GenBank/DDBJ databases">
        <title>Draft Genome Sequences of Select Purple Nonsulfur Bacteria.</title>
        <authorList>
            <person name="Lasarre B."/>
            <person name="Mckinlay J.B."/>
        </authorList>
    </citation>
    <scope>NUCLEOTIDE SEQUENCE [LARGE SCALE GENOMIC DNA]</scope>
    <source>
        <strain evidence="1 2">DSM 11290</strain>
    </source>
</reference>
<dbReference type="Gene3D" id="3.40.50.150">
    <property type="entry name" value="Vaccinia Virus protein VP39"/>
    <property type="match status" value="1"/>
</dbReference>
<dbReference type="Proteomes" id="UP000249299">
    <property type="component" value="Unassembled WGS sequence"/>
</dbReference>
<dbReference type="SUPFAM" id="SSF53335">
    <property type="entry name" value="S-adenosyl-L-methionine-dependent methyltransferases"/>
    <property type="match status" value="1"/>
</dbReference>
<gene>
    <name evidence="1" type="ORF">CH339_14875</name>
</gene>
<dbReference type="Pfam" id="PF13489">
    <property type="entry name" value="Methyltransf_23"/>
    <property type="match status" value="1"/>
</dbReference>
<dbReference type="PANTHER" id="PTHR43861">
    <property type="entry name" value="TRANS-ACONITATE 2-METHYLTRANSFERASE-RELATED"/>
    <property type="match status" value="1"/>
</dbReference>
<evidence type="ECO:0008006" key="3">
    <source>
        <dbReference type="Google" id="ProtNLM"/>
    </source>
</evidence>
<dbReference type="InterPro" id="IPR029063">
    <property type="entry name" value="SAM-dependent_MTases_sf"/>
</dbReference>
<protein>
    <recommendedName>
        <fullName evidence="3">Methyltransferase type 11 domain-containing protein</fullName>
    </recommendedName>
</protein>
<dbReference type="AlphaFoldDB" id="A0A327JKU9"/>
<evidence type="ECO:0000313" key="2">
    <source>
        <dbReference type="Proteomes" id="UP000249299"/>
    </source>
</evidence>
<dbReference type="OrthoDB" id="9795085at2"/>
<organism evidence="1 2">
    <name type="scientific">Rhodobium orientis</name>
    <dbReference type="NCBI Taxonomy" id="34017"/>
    <lineage>
        <taxon>Bacteria</taxon>
        <taxon>Pseudomonadati</taxon>
        <taxon>Pseudomonadota</taxon>
        <taxon>Alphaproteobacteria</taxon>
        <taxon>Hyphomicrobiales</taxon>
        <taxon>Rhodobiaceae</taxon>
        <taxon>Rhodobium</taxon>
    </lineage>
</organism>
<comment type="caution">
    <text evidence="1">The sequence shown here is derived from an EMBL/GenBank/DDBJ whole genome shotgun (WGS) entry which is preliminary data.</text>
</comment>
<accession>A0A327JKU9</accession>
<sequence length="154" mass="17828">MNEYLKEFVDKTYSSPGNFIDLGAGSMCDVESLRASGWSGYGVDKKTGTDLNTPHLFRGGPFDLVYSNYVLHFLRNKEQLFETAYNNLKDGGWFFVHTFHKTDENIKGFDESQIIRMLSKFVDTSTRIIELWDDEVRHKHWHVILEAVGKKPIM</sequence>
<dbReference type="RefSeq" id="WP_111435164.1">
    <property type="nucleotide sequence ID" value="NZ_JACIGG010000006.1"/>
</dbReference>
<name>A0A327JKU9_9HYPH</name>
<dbReference type="CDD" id="cd02440">
    <property type="entry name" value="AdoMet_MTases"/>
    <property type="match status" value="1"/>
</dbReference>
<dbReference type="EMBL" id="NPEV01000033">
    <property type="protein sequence ID" value="RAI26266.1"/>
    <property type="molecule type" value="Genomic_DNA"/>
</dbReference>
<proteinExistence type="predicted"/>
<evidence type="ECO:0000313" key="1">
    <source>
        <dbReference type="EMBL" id="RAI26266.1"/>
    </source>
</evidence>
<keyword evidence="2" id="KW-1185">Reference proteome</keyword>